<dbReference type="Pfam" id="PF15495">
    <property type="entry name" value="Fimbrillin_C"/>
    <property type="match status" value="1"/>
</dbReference>
<dbReference type="InterPro" id="IPR029140">
    <property type="entry name" value="Mfa1_C"/>
</dbReference>
<dbReference type="AlphaFoldDB" id="A0AA90UWJ7"/>
<dbReference type="PROSITE" id="PS51257">
    <property type="entry name" value="PROKAR_LIPOPROTEIN"/>
    <property type="match status" value="1"/>
</dbReference>
<protein>
    <recommendedName>
        <fullName evidence="1">Minor fimbrium subunit Mfa1 C-terminal domain-containing protein</fullName>
    </recommendedName>
</protein>
<reference evidence="3" key="1">
    <citation type="submission" date="2019-09" db="EMBL/GenBank/DDBJ databases">
        <title>Distinct polysaccharide growth profiles of human intestinal Prevotella copri isolates.</title>
        <authorList>
            <person name="Fehlner-Peach H."/>
            <person name="Magnabosco C."/>
            <person name="Raghavan V."/>
            <person name="Scher J.U."/>
            <person name="Tett A."/>
            <person name="Cox L.M."/>
            <person name="Gottsegen C."/>
            <person name="Watters A."/>
            <person name="Wiltshire- Gordon J.D."/>
            <person name="Segata N."/>
            <person name="Bonneau R."/>
            <person name="Littman D.R."/>
        </authorList>
    </citation>
    <scope>NUCLEOTIDE SEQUENCE [LARGE SCALE GENOMIC DNA]</scope>
    <source>
        <strain evidence="3">iAA108</strain>
    </source>
</reference>
<organism evidence="2 3">
    <name type="scientific">Segatella copri</name>
    <dbReference type="NCBI Taxonomy" id="165179"/>
    <lineage>
        <taxon>Bacteria</taxon>
        <taxon>Pseudomonadati</taxon>
        <taxon>Bacteroidota</taxon>
        <taxon>Bacteroidia</taxon>
        <taxon>Bacteroidales</taxon>
        <taxon>Prevotellaceae</taxon>
        <taxon>Segatella</taxon>
    </lineage>
</organism>
<dbReference type="Gene3D" id="2.60.40.2580">
    <property type="match status" value="1"/>
</dbReference>
<evidence type="ECO:0000259" key="1">
    <source>
        <dbReference type="Pfam" id="PF15495"/>
    </source>
</evidence>
<accession>A0AA90UWJ7</accession>
<comment type="caution">
    <text evidence="2">The sequence shown here is derived from an EMBL/GenBank/DDBJ whole genome shotgun (WGS) entry which is preliminary data.</text>
</comment>
<dbReference type="Gene3D" id="2.60.40.3690">
    <property type="match status" value="2"/>
</dbReference>
<name>A0AA90UWJ7_9BACT</name>
<dbReference type="Proteomes" id="UP000421408">
    <property type="component" value="Unassembled WGS sequence"/>
</dbReference>
<proteinExistence type="predicted"/>
<gene>
    <name evidence="2" type="ORF">F7D74_06280</name>
</gene>
<dbReference type="EMBL" id="VZCC01000034">
    <property type="protein sequence ID" value="MQN83593.1"/>
    <property type="molecule type" value="Genomic_DNA"/>
</dbReference>
<sequence length="574" mass="62506">MKIKHYFGLAVIAAMTASCSSNEDLGTAGPGTGTNEAGVGYATFSINLPTTSGTRAGDPTFDKGDDDEYKVNDATLLIFKQGKATKEGDYTFVESAELGSMAPWKDPSETGVTTHAKITAKLEQVDKTDGYYALVLLNNGTGKNVKVTLPEKNAKFSDWNVDTNKDKEATNKIANYDNGFYMANAPLFKDNNVTTLVAIDKDKIYPTEEQAAKSAATDVYVERGLAKVSLGTGTTTAKQVTSVTYQGDEVTISKWALDVTNKKAYPIHNVDGLTTEFPTIWSNDATTASTTNKATTQRFVDNNDKTSVKRVYWGKDPNYDNKDNDKTALNAEFNYVANANVKEDPDKPLYCLENTFNLDNMKQGQTTRVVFKATYKPASLPKGETTFYKIGKNTAIWSEADLVKEIEAAVASVVSGAAGKTTVTLNAGAGKNNITAAGTHYITKDNIAVTGVETISDENITAINTQLGLNESKKVGISTYEGGESYYIARIKHFGDDLTQWKSGTYGENNLEYLGRYGVLRNNWYVLTVQSVSGPGYPSVPEVKPNTPDDEDDNYINVSVKILSWAKRSQDVYL</sequence>
<dbReference type="RefSeq" id="WP_153118698.1">
    <property type="nucleotide sequence ID" value="NZ_VZCC01000034.1"/>
</dbReference>
<dbReference type="GO" id="GO:0009418">
    <property type="term" value="C:pilus shaft"/>
    <property type="evidence" value="ECO:0007669"/>
    <property type="project" value="InterPro"/>
</dbReference>
<dbReference type="NCBIfam" id="NF038041">
    <property type="entry name" value="fim_Mfa1_fam"/>
    <property type="match status" value="1"/>
</dbReference>
<dbReference type="InterPro" id="IPR047786">
    <property type="entry name" value="Mfa1_fim"/>
</dbReference>
<feature type="domain" description="Minor fimbrium subunit Mfa1 C-terminal" evidence="1">
    <location>
        <begin position="479"/>
        <end position="571"/>
    </location>
</feature>
<evidence type="ECO:0000313" key="2">
    <source>
        <dbReference type="EMBL" id="MQN83593.1"/>
    </source>
</evidence>
<evidence type="ECO:0000313" key="3">
    <source>
        <dbReference type="Proteomes" id="UP000421408"/>
    </source>
</evidence>